<organism evidence="2 3">
    <name type="scientific">Photobacterium ganghwense</name>
    <dbReference type="NCBI Taxonomy" id="320778"/>
    <lineage>
        <taxon>Bacteria</taxon>
        <taxon>Pseudomonadati</taxon>
        <taxon>Pseudomonadota</taxon>
        <taxon>Gammaproteobacteria</taxon>
        <taxon>Vibrionales</taxon>
        <taxon>Vibrionaceae</taxon>
        <taxon>Photobacterium</taxon>
    </lineage>
</organism>
<evidence type="ECO:0000313" key="3">
    <source>
        <dbReference type="Proteomes" id="UP000035909"/>
    </source>
</evidence>
<evidence type="ECO:0000313" key="2">
    <source>
        <dbReference type="EMBL" id="KLV08099.1"/>
    </source>
</evidence>
<protein>
    <submittedName>
        <fullName evidence="2">TonB-dependent receptor</fullName>
    </submittedName>
</protein>
<dbReference type="Proteomes" id="UP000035909">
    <property type="component" value="Unassembled WGS sequence"/>
</dbReference>
<dbReference type="Gene3D" id="1.20.210.10">
    <property type="entry name" value="Cytochrome c oxidase-like, subunit I domain"/>
    <property type="match status" value="1"/>
</dbReference>
<sequence>MDRKFILCSFGYAILGLLLGIYMAASHNHGQLVTHAHTMLAGFVVSFIYGLCHKLWLKNGNSALAHVQFWVHHLSVLILISGLFLLYGQFIAPELLDKILALASMIFLVGMVLMTALFVLSPKHGTS</sequence>
<keyword evidence="2" id="KW-0675">Receptor</keyword>
<comment type="caution">
    <text evidence="2">The sequence shown here is derived from an EMBL/GenBank/DDBJ whole genome shotgun (WGS) entry which is preliminary data.</text>
</comment>
<name>A0A0J1H8U5_9GAMM</name>
<feature type="transmembrane region" description="Helical" evidence="1">
    <location>
        <begin position="99"/>
        <end position="120"/>
    </location>
</feature>
<proteinExistence type="predicted"/>
<evidence type="ECO:0000256" key="1">
    <source>
        <dbReference type="SAM" id="Phobius"/>
    </source>
</evidence>
<gene>
    <name evidence="2" type="ORF">ABT57_14860</name>
</gene>
<feature type="transmembrane region" description="Helical" evidence="1">
    <location>
        <begin position="5"/>
        <end position="25"/>
    </location>
</feature>
<dbReference type="RefSeq" id="WP_047885991.1">
    <property type="nucleotide sequence ID" value="NZ_CP071326.1"/>
</dbReference>
<keyword evidence="1" id="KW-0812">Transmembrane</keyword>
<accession>A0A0J1H8U5</accession>
<dbReference type="AlphaFoldDB" id="A0A0J1H8U5"/>
<feature type="transmembrane region" description="Helical" evidence="1">
    <location>
        <begin position="69"/>
        <end position="87"/>
    </location>
</feature>
<keyword evidence="1" id="KW-1133">Transmembrane helix</keyword>
<keyword evidence="3" id="KW-1185">Reference proteome</keyword>
<dbReference type="STRING" id="320778.ABT57_14860"/>
<reference evidence="2 3" key="1">
    <citation type="submission" date="2015-05" db="EMBL/GenBank/DDBJ databases">
        <title>Photobacterium galathea sp. nov.</title>
        <authorList>
            <person name="Machado H."/>
            <person name="Gram L."/>
        </authorList>
    </citation>
    <scope>NUCLEOTIDE SEQUENCE [LARGE SCALE GENOMIC DNA]</scope>
    <source>
        <strain evidence="2 3">DSM 22954</strain>
    </source>
</reference>
<dbReference type="OrthoDB" id="9808748at2"/>
<dbReference type="EMBL" id="LDOU01000015">
    <property type="protein sequence ID" value="KLV08099.1"/>
    <property type="molecule type" value="Genomic_DNA"/>
</dbReference>
<dbReference type="PATRIC" id="fig|320778.3.peg.3230"/>
<keyword evidence="1" id="KW-0472">Membrane</keyword>
<feature type="transmembrane region" description="Helical" evidence="1">
    <location>
        <begin position="37"/>
        <end position="57"/>
    </location>
</feature>
<dbReference type="InterPro" id="IPR036927">
    <property type="entry name" value="Cyt_c_oxase-like_su1_sf"/>
</dbReference>